<evidence type="ECO:0000313" key="3">
    <source>
        <dbReference type="EMBL" id="JAA65006.1"/>
    </source>
</evidence>
<accession>L7MLA6</accession>
<keyword evidence="2" id="KW-0732">Signal</keyword>
<protein>
    <submittedName>
        <fullName evidence="3">Putative secreted peptide</fullName>
    </submittedName>
</protein>
<feature type="region of interest" description="Disordered" evidence="1">
    <location>
        <begin position="21"/>
        <end position="42"/>
    </location>
</feature>
<feature type="compositionally biased region" description="Basic and acidic residues" evidence="1">
    <location>
        <begin position="56"/>
        <end position="68"/>
    </location>
</feature>
<dbReference type="EMBL" id="GACK01000028">
    <property type="protein sequence ID" value="JAA65006.1"/>
    <property type="molecule type" value="mRNA"/>
</dbReference>
<evidence type="ECO:0000256" key="1">
    <source>
        <dbReference type="SAM" id="MobiDB-lite"/>
    </source>
</evidence>
<feature type="region of interest" description="Disordered" evidence="1">
    <location>
        <begin position="54"/>
        <end position="88"/>
    </location>
</feature>
<feature type="signal peptide" evidence="2">
    <location>
        <begin position="1"/>
        <end position="20"/>
    </location>
</feature>
<reference evidence="3" key="1">
    <citation type="submission" date="2012-11" db="EMBL/GenBank/DDBJ databases">
        <authorList>
            <person name="Lucero-Rivera Y.E."/>
            <person name="Tovar-Ramirez D."/>
        </authorList>
    </citation>
    <scope>NUCLEOTIDE SEQUENCE</scope>
    <source>
        <tissue evidence="3">Salivary gland</tissue>
    </source>
</reference>
<feature type="non-terminal residue" evidence="3">
    <location>
        <position position="116"/>
    </location>
</feature>
<organism evidence="3">
    <name type="scientific">Rhipicephalus pulchellus</name>
    <name type="common">Yellow backed tick</name>
    <name type="synonym">Dermacentor pulchellus</name>
    <dbReference type="NCBI Taxonomy" id="72859"/>
    <lineage>
        <taxon>Eukaryota</taxon>
        <taxon>Metazoa</taxon>
        <taxon>Ecdysozoa</taxon>
        <taxon>Arthropoda</taxon>
        <taxon>Chelicerata</taxon>
        <taxon>Arachnida</taxon>
        <taxon>Acari</taxon>
        <taxon>Parasitiformes</taxon>
        <taxon>Ixodida</taxon>
        <taxon>Ixodoidea</taxon>
        <taxon>Ixodidae</taxon>
        <taxon>Rhipicephalinae</taxon>
        <taxon>Rhipicephalus</taxon>
        <taxon>Rhipicephalus</taxon>
    </lineage>
</organism>
<feature type="chain" id="PRO_5003981949" evidence="2">
    <location>
        <begin position="21"/>
        <end position="116"/>
    </location>
</feature>
<reference evidence="3" key="2">
    <citation type="journal article" date="2015" name="J. Proteomics">
        <title>Sexual differences in the sialomes of the zebra tick, Rhipicephalus pulchellus.</title>
        <authorList>
            <person name="Tan A.W."/>
            <person name="Francischetti I.M."/>
            <person name="Slovak M."/>
            <person name="Kini R.M."/>
            <person name="Ribeiro J.M."/>
        </authorList>
    </citation>
    <scope>NUCLEOTIDE SEQUENCE</scope>
    <source>
        <tissue evidence="3">Salivary gland</tissue>
    </source>
</reference>
<name>L7MLA6_RHIPC</name>
<dbReference type="AlphaFoldDB" id="L7MLA6"/>
<sequence length="116" mass="13127">MIFLTCCLVLITTSTLYTQAKPTNHISDDTRNSNTYDVEPRDPSLVRSRSLQGTIHENKVHDKPENYKKPSQHKKCGDGEGHGVNDGMPCSKYKLQQDKHHRYPPQKCWVGTCANG</sequence>
<proteinExistence type="evidence at transcript level"/>
<evidence type="ECO:0000256" key="2">
    <source>
        <dbReference type="SAM" id="SignalP"/>
    </source>
</evidence>